<reference evidence="1 2" key="1">
    <citation type="journal article" date="2012" name="PLoS Pathog.">
        <title>The genome of the obligate intracellular parasite Trachipleistophora hominis: new insights into microsporidian genome dynamics and reductive evolution.</title>
        <authorList>
            <person name="Heinz E."/>
            <person name="Williams T.A."/>
            <person name="Nakjang S."/>
            <person name="Noel C.J."/>
            <person name="Swan D.C."/>
            <person name="Goldberg A.V."/>
            <person name="Harris S.R."/>
            <person name="Weinmaier T."/>
            <person name="Markert S."/>
            <person name="Becher D."/>
            <person name="Bernhardt J."/>
            <person name="Dagan T."/>
            <person name="Hacker C."/>
            <person name="Lucocq J.M."/>
            <person name="Schweder T."/>
            <person name="Rattei T."/>
            <person name="Hall N."/>
            <person name="Hirt R.P."/>
            <person name="Embley T.M."/>
        </authorList>
    </citation>
    <scope>NUCLEOTIDE SEQUENCE [LARGE SCALE GENOMIC DNA]</scope>
</reference>
<proteinExistence type="predicted"/>
<evidence type="ECO:0000313" key="1">
    <source>
        <dbReference type="EMBL" id="ELQ76937.1"/>
    </source>
</evidence>
<dbReference type="EMBL" id="JH993804">
    <property type="protein sequence ID" value="ELQ76937.1"/>
    <property type="molecule type" value="Genomic_DNA"/>
</dbReference>
<dbReference type="AlphaFoldDB" id="L7K0L4"/>
<dbReference type="InParanoid" id="L7K0L4"/>
<organism evidence="1 2">
    <name type="scientific">Trachipleistophora hominis</name>
    <name type="common">Microsporidian parasite</name>
    <dbReference type="NCBI Taxonomy" id="72359"/>
    <lineage>
        <taxon>Eukaryota</taxon>
        <taxon>Fungi</taxon>
        <taxon>Fungi incertae sedis</taxon>
        <taxon>Microsporidia</taxon>
        <taxon>Pleistophoridae</taxon>
        <taxon>Trachipleistophora</taxon>
    </lineage>
</organism>
<name>L7K0L4_TRAHO</name>
<dbReference type="Proteomes" id="UP000011185">
    <property type="component" value="Unassembled WGS sequence"/>
</dbReference>
<evidence type="ECO:0000313" key="2">
    <source>
        <dbReference type="Proteomes" id="UP000011185"/>
    </source>
</evidence>
<keyword evidence="2" id="KW-1185">Reference proteome</keyword>
<protein>
    <submittedName>
        <fullName evidence="1">Uncharacterized protein</fullName>
    </submittedName>
</protein>
<accession>L7K0L4</accession>
<sequence>VAKQENVRKSINRYTDTHFNLARIGCIVETLFYYMARRLIIEENPERWSNEMITNANQFHTYFHELVFRYYKAFSHNKLCPFDEDGLEKLDHTLQQFEHEYEAEKDIG</sequence>
<dbReference type="HOGENOM" id="CLU_2203402_0_0_1"/>
<dbReference type="VEuPathDB" id="MicrosporidiaDB:THOM_0076"/>
<feature type="non-terminal residue" evidence="1">
    <location>
        <position position="1"/>
    </location>
</feature>
<gene>
    <name evidence="1" type="ORF">THOM_0076</name>
</gene>